<organism evidence="1">
    <name type="scientific">candidate division WWE3 bacterium</name>
    <dbReference type="NCBI Taxonomy" id="2053526"/>
    <lineage>
        <taxon>Bacteria</taxon>
        <taxon>Katanobacteria</taxon>
    </lineage>
</organism>
<comment type="caution">
    <text evidence="1">The sequence shown here is derived from an EMBL/GenBank/DDBJ whole genome shotgun (WGS) entry which is preliminary data.</text>
</comment>
<dbReference type="AlphaFoldDB" id="A0A831YYM8"/>
<protein>
    <submittedName>
        <fullName evidence="1">Uncharacterized protein</fullName>
    </submittedName>
</protein>
<evidence type="ECO:0000313" key="1">
    <source>
        <dbReference type="EMBL" id="HEX61802.1"/>
    </source>
</evidence>
<accession>A0A831YYM8</accession>
<proteinExistence type="predicted"/>
<gene>
    <name evidence="1" type="ORF">ENR01_01435</name>
</gene>
<dbReference type="EMBL" id="DSPJ01000042">
    <property type="protein sequence ID" value="HEX61802.1"/>
    <property type="molecule type" value="Genomic_DNA"/>
</dbReference>
<sequence length="287" mass="32904">MNAHVVLHWDNFPPGTTFMVSQFRNEPYHGCWGILARLPDGRLAWVALGDPAEAVVVARSPVEVQQILTDLRFSDKMKKVAEEMGDWGDENPSGLPDPRTVPVINWDEVPEFVQLRVRRFRGDIWGIVASMPDGEEYLVMMDRLAQDAGHHTFSASQDEAQRTIAWLEMTTQVPPDPDPQIEERLRGVTSKTPLMSSVPGAFRAVPREEILRFVEEIHYVEMGWLIHLRRGQRESCICGSCRNRYVRWLDNIADYFQQLYGGVPTEILTAMRFAVQSWEIVEKNRQA</sequence>
<reference evidence="1" key="1">
    <citation type="journal article" date="2020" name="mSystems">
        <title>Genome- and Community-Level Interaction Insights into Carbon Utilization and Element Cycling Functions of Hydrothermarchaeota in Hydrothermal Sediment.</title>
        <authorList>
            <person name="Zhou Z."/>
            <person name="Liu Y."/>
            <person name="Xu W."/>
            <person name="Pan J."/>
            <person name="Luo Z.H."/>
            <person name="Li M."/>
        </authorList>
    </citation>
    <scope>NUCLEOTIDE SEQUENCE [LARGE SCALE GENOMIC DNA]</scope>
    <source>
        <strain evidence="1">SpSt-361</strain>
    </source>
</reference>
<name>A0A831YYM8_UNCKA</name>